<accession>A0A5K3FQ17</accession>
<keyword evidence="5" id="KW-0732">Signal</keyword>
<keyword evidence="3" id="KW-1133">Transmembrane helix</keyword>
<proteinExistence type="predicted"/>
<evidence type="ECO:0000256" key="1">
    <source>
        <dbReference type="ARBA" id="ARBA00004141"/>
    </source>
</evidence>
<evidence type="ECO:0000313" key="6">
    <source>
        <dbReference type="WBParaSite" id="MCU_010157-RA"/>
    </source>
</evidence>
<sequence length="212" mass="22817">MVCQAATLNLIISSISAVAVGSSGIFPALFVEAPNKCIFNERVDNFSHGVSLGASFSISVRSGLVATSCLLIHEVPHEVTDFIILLRSGFSRWGAIKAQLLTASTCLIGNYTITIFRLNSKRLFISLSFSNLNGTILLNSLTPCCNAPTYVAAVSLYVPTHSARPSTFDGLGLCPRVSPQTTSDWFALTSCLGYTRISMRCRSTWLSVRSPA</sequence>
<dbReference type="PANTHER" id="PTHR16950:SF16">
    <property type="entry name" value="ZINC TRANSPORTER ZIP13"/>
    <property type="match status" value="1"/>
</dbReference>
<dbReference type="InterPro" id="IPR003689">
    <property type="entry name" value="ZIP"/>
</dbReference>
<keyword evidence="4" id="KW-0472">Membrane</keyword>
<dbReference type="WBParaSite" id="MCU_010157-RA">
    <property type="protein sequence ID" value="MCU_010157-RA"/>
    <property type="gene ID" value="MCU_010157"/>
</dbReference>
<name>A0A5K3FQ17_MESCO</name>
<dbReference type="PANTHER" id="PTHR16950">
    <property type="entry name" value="ZINC TRANSPORTER SLC39A7 HISTIDINE-RICH MEMBRANE PROTEIN KE4"/>
    <property type="match status" value="1"/>
</dbReference>
<evidence type="ECO:0000256" key="5">
    <source>
        <dbReference type="SAM" id="SignalP"/>
    </source>
</evidence>
<dbReference type="AlphaFoldDB" id="A0A5K3FQ17"/>
<protein>
    <submittedName>
        <fullName evidence="6">Secreted protein</fullName>
    </submittedName>
</protein>
<reference evidence="6" key="1">
    <citation type="submission" date="2019-11" db="UniProtKB">
        <authorList>
            <consortium name="WormBaseParasite"/>
        </authorList>
    </citation>
    <scope>IDENTIFICATION</scope>
</reference>
<comment type="subcellular location">
    <subcellularLocation>
        <location evidence="1">Membrane</location>
        <topology evidence="1">Multi-pass membrane protein</topology>
    </subcellularLocation>
</comment>
<dbReference type="Pfam" id="PF02535">
    <property type="entry name" value="Zip"/>
    <property type="match status" value="1"/>
</dbReference>
<organism evidence="6">
    <name type="scientific">Mesocestoides corti</name>
    <name type="common">Flatworm</name>
    <dbReference type="NCBI Taxonomy" id="53468"/>
    <lineage>
        <taxon>Eukaryota</taxon>
        <taxon>Metazoa</taxon>
        <taxon>Spiralia</taxon>
        <taxon>Lophotrochozoa</taxon>
        <taxon>Platyhelminthes</taxon>
        <taxon>Cestoda</taxon>
        <taxon>Eucestoda</taxon>
        <taxon>Cyclophyllidea</taxon>
        <taxon>Mesocestoididae</taxon>
        <taxon>Mesocestoides</taxon>
    </lineage>
</organism>
<evidence type="ECO:0000256" key="2">
    <source>
        <dbReference type="ARBA" id="ARBA00022692"/>
    </source>
</evidence>
<evidence type="ECO:0000256" key="3">
    <source>
        <dbReference type="ARBA" id="ARBA00022989"/>
    </source>
</evidence>
<dbReference type="GO" id="GO:0016020">
    <property type="term" value="C:membrane"/>
    <property type="evidence" value="ECO:0007669"/>
    <property type="project" value="UniProtKB-SubCell"/>
</dbReference>
<evidence type="ECO:0000256" key="4">
    <source>
        <dbReference type="ARBA" id="ARBA00023136"/>
    </source>
</evidence>
<keyword evidence="2" id="KW-0812">Transmembrane</keyword>
<dbReference type="GO" id="GO:0006882">
    <property type="term" value="P:intracellular zinc ion homeostasis"/>
    <property type="evidence" value="ECO:0007669"/>
    <property type="project" value="TreeGrafter"/>
</dbReference>
<dbReference type="GO" id="GO:0005385">
    <property type="term" value="F:zinc ion transmembrane transporter activity"/>
    <property type="evidence" value="ECO:0007669"/>
    <property type="project" value="TreeGrafter"/>
</dbReference>
<feature type="signal peptide" evidence="5">
    <location>
        <begin position="1"/>
        <end position="17"/>
    </location>
</feature>
<feature type="chain" id="PRO_5024378026" evidence="5">
    <location>
        <begin position="18"/>
        <end position="212"/>
    </location>
</feature>